<organism evidence="1 2">
    <name type="scientific">Cohnella soli</name>
    <dbReference type="NCBI Taxonomy" id="425005"/>
    <lineage>
        <taxon>Bacteria</taxon>
        <taxon>Bacillati</taxon>
        <taxon>Bacillota</taxon>
        <taxon>Bacilli</taxon>
        <taxon>Bacillales</taxon>
        <taxon>Paenibacillaceae</taxon>
        <taxon>Cohnella</taxon>
    </lineage>
</organism>
<dbReference type="Proteomes" id="UP001596113">
    <property type="component" value="Unassembled WGS sequence"/>
</dbReference>
<proteinExistence type="predicted"/>
<dbReference type="EMBL" id="JBHSMI010000066">
    <property type="protein sequence ID" value="MFC5406878.1"/>
    <property type="molecule type" value="Genomic_DNA"/>
</dbReference>
<keyword evidence="2" id="KW-1185">Reference proteome</keyword>
<reference evidence="2" key="1">
    <citation type="journal article" date="2019" name="Int. J. Syst. Evol. Microbiol.">
        <title>The Global Catalogue of Microorganisms (GCM) 10K type strain sequencing project: providing services to taxonomists for standard genome sequencing and annotation.</title>
        <authorList>
            <consortium name="The Broad Institute Genomics Platform"/>
            <consortium name="The Broad Institute Genome Sequencing Center for Infectious Disease"/>
            <person name="Wu L."/>
            <person name="Ma J."/>
        </authorList>
    </citation>
    <scope>NUCLEOTIDE SEQUENCE [LARGE SCALE GENOMIC DNA]</scope>
    <source>
        <strain evidence="2">CGMCC 1.18575</strain>
    </source>
</reference>
<gene>
    <name evidence="1" type="ORF">ACFPOF_29485</name>
</gene>
<protein>
    <submittedName>
        <fullName evidence="1">Uncharacterized protein</fullName>
    </submittedName>
</protein>
<comment type="caution">
    <text evidence="1">The sequence shown here is derived from an EMBL/GenBank/DDBJ whole genome shotgun (WGS) entry which is preliminary data.</text>
</comment>
<dbReference type="RefSeq" id="WP_378139049.1">
    <property type="nucleotide sequence ID" value="NZ_JBHSMI010000066.1"/>
</dbReference>
<evidence type="ECO:0000313" key="1">
    <source>
        <dbReference type="EMBL" id="MFC5406878.1"/>
    </source>
</evidence>
<sequence length="202" mass="23836">MVQLMLLEIDSTPFEDDIEYKISQCVRTNNNITIIIDIVYTFEYEVIQSWEITCTEVEEHEIELSNNQRMLFTEDHVLLWEYKHQSFDLFLTNKAINTNEIVGHLYKIHEELTEGWVPFGTYFNKLNKNILDIGQGLFATGPNPIIIEYENVLNFYSIKSSKIPCNNMKQWNDGKFEIVNNKALIFDESYLIAKNFIAKRLY</sequence>
<accession>A0ABW0I2S4</accession>
<name>A0ABW0I2S4_9BACL</name>
<evidence type="ECO:0000313" key="2">
    <source>
        <dbReference type="Proteomes" id="UP001596113"/>
    </source>
</evidence>